<keyword evidence="2" id="KW-0449">Lipoprotein</keyword>
<protein>
    <submittedName>
        <fullName evidence="2">Lipoprotein</fullName>
    </submittedName>
</protein>
<organism evidence="2 3">
    <name type="scientific">Mycoplasma putrefaciens (strain ATCC 15718 / NCTC 10155 / C30 KS-1 / KS-1)</name>
    <dbReference type="NCBI Taxonomy" id="743965"/>
    <lineage>
        <taxon>Bacteria</taxon>
        <taxon>Bacillati</taxon>
        <taxon>Mycoplasmatota</taxon>
        <taxon>Mollicutes</taxon>
        <taxon>Mycoplasmataceae</taxon>
        <taxon>Mycoplasma</taxon>
    </lineage>
</organism>
<dbReference type="EMBL" id="CP003021">
    <property type="protein sequence ID" value="AEM68488.1"/>
    <property type="molecule type" value="Genomic_DNA"/>
</dbReference>
<dbReference type="InterPro" id="IPR054816">
    <property type="entry name" value="Lipoprotein_mollicutes-type_CS"/>
</dbReference>
<reference evidence="2 3" key="1">
    <citation type="journal article" date="2011" name="J. Bacteriol.">
        <title>Genome Sequence of Mycoplasma putrefaciens Type Strain KS1.</title>
        <authorList>
            <person name="Calcutt M.J."/>
            <person name="Foecking M.F."/>
        </authorList>
    </citation>
    <scope>NUCLEOTIDE SEQUENCE [LARGE SCALE GENOMIC DNA]</scope>
    <source>
        <strain evidence="3">ATCC 15718 / NCTC 10155 / C30 KS-1 / KS-1</strain>
    </source>
</reference>
<sequence length="117" mass="12618">MKRLLSILASAGMIASTGAVAVACQDTTPSAKMTEIKTLIKNTNLDELADSKSSTIIKKVLEKNKTSINNKLVEKDLQLKGSAMVVKDKEMKATITVSEEGAKKNFTGEVEVTFKIN</sequence>
<dbReference type="NCBIfam" id="NF045726">
    <property type="entry name" value="XXplasma_LP"/>
    <property type="match status" value="1"/>
</dbReference>
<dbReference type="PROSITE" id="PS51257">
    <property type="entry name" value="PROKAR_LIPOPROTEIN"/>
    <property type="match status" value="1"/>
</dbReference>
<accession>A0A7U3ZS36</accession>
<evidence type="ECO:0000313" key="2">
    <source>
        <dbReference type="EMBL" id="AEM68488.1"/>
    </source>
</evidence>
<name>A0A7U3ZS36_MYCPK</name>
<feature type="signal peptide" evidence="1">
    <location>
        <begin position="1"/>
        <end position="21"/>
    </location>
</feature>
<dbReference type="RefSeq" id="WP_014034844.1">
    <property type="nucleotide sequence ID" value="NC_015946.1"/>
</dbReference>
<evidence type="ECO:0000256" key="1">
    <source>
        <dbReference type="SAM" id="SignalP"/>
    </source>
</evidence>
<dbReference type="KEGG" id="mpf:MPUT_0083"/>
<dbReference type="NCBIfam" id="NF038029">
    <property type="entry name" value="LP_plasma"/>
    <property type="match status" value="1"/>
</dbReference>
<keyword evidence="1" id="KW-0732">Signal</keyword>
<evidence type="ECO:0000313" key="3">
    <source>
        <dbReference type="Proteomes" id="UP000008907"/>
    </source>
</evidence>
<dbReference type="AlphaFoldDB" id="A0A7U3ZS36"/>
<feature type="chain" id="PRO_5031053425" evidence="1">
    <location>
        <begin position="22"/>
        <end position="117"/>
    </location>
</feature>
<proteinExistence type="predicted"/>
<gene>
    <name evidence="2" type="ordered locus">MPUT_0083</name>
</gene>
<dbReference type="Proteomes" id="UP000008907">
    <property type="component" value="Chromosome"/>
</dbReference>